<dbReference type="Gene3D" id="3.20.20.100">
    <property type="entry name" value="NADP-dependent oxidoreductase domain"/>
    <property type="match status" value="1"/>
</dbReference>
<evidence type="ECO:0000256" key="4">
    <source>
        <dbReference type="PIRSR" id="PIRSR000097-1"/>
    </source>
</evidence>
<dbReference type="SUPFAM" id="SSF51430">
    <property type="entry name" value="NAD(P)-linked oxidoreductase"/>
    <property type="match status" value="1"/>
</dbReference>
<dbReference type="InterPro" id="IPR036812">
    <property type="entry name" value="NAD(P)_OxRdtase_dom_sf"/>
</dbReference>
<reference evidence="8" key="1">
    <citation type="submission" date="2007-07" db="EMBL/GenBank/DDBJ databases">
        <title>PCAP assembly of the Caenorhabditis remanei genome.</title>
        <authorList>
            <consortium name="The Caenorhabditis remanei Sequencing Consortium"/>
            <person name="Wilson R.K."/>
        </authorList>
    </citation>
    <scope>NUCLEOTIDE SEQUENCE [LARGE SCALE GENOMIC DNA]</scope>
    <source>
        <strain evidence="8">PB4641</strain>
    </source>
</reference>
<dbReference type="FunCoup" id="E3LP98">
    <property type="interactions" value="170"/>
</dbReference>
<organism evidence="9">
    <name type="scientific">Caenorhabditis remanei</name>
    <name type="common">Caenorhabditis vulgaris</name>
    <dbReference type="NCBI Taxonomy" id="31234"/>
    <lineage>
        <taxon>Eukaryota</taxon>
        <taxon>Metazoa</taxon>
        <taxon>Ecdysozoa</taxon>
        <taxon>Nematoda</taxon>
        <taxon>Chromadorea</taxon>
        <taxon>Rhabditida</taxon>
        <taxon>Rhabditina</taxon>
        <taxon>Rhabditomorpha</taxon>
        <taxon>Rhabditoidea</taxon>
        <taxon>Rhabditidae</taxon>
        <taxon>Peloderinae</taxon>
        <taxon>Caenorhabditis</taxon>
    </lineage>
</organism>
<feature type="site" description="Lowers pKa of active site Tyr" evidence="6">
    <location>
        <position position="76"/>
    </location>
</feature>
<gene>
    <name evidence="8" type="ORF">CRE_27248</name>
</gene>
<sequence length="308" mass="35307">MTVKLNTGYECPLVGLGTYKIVGDEVLPVLDAALTAGYRLFDTAKVYNNEKEIGNAFELLLPKHHLKREDIFITTKLHPNTEENVNKMVNESLENLKTNYIDMYLIHYPKSFDYSDEDPTNKILRIASWNALCESKDERKIRSVGVSSYEIRHLEELRELGKVRETLSNSIKNNFPPCCNQVEYHPHFCRVELKNYCSSNNIFFQVSDTRILLYQNVSQAFSSLARHNEGLLSSAIITELSEKYDVPKTTILLSWATSQCVGVIPKSTNPSRLSQNLKTVQLEEKEVLKISELNLNQHYVRTTGWLVL</sequence>
<feature type="domain" description="NADP-dependent oxidoreductase" evidence="7">
    <location>
        <begin position="16"/>
        <end position="294"/>
    </location>
</feature>
<evidence type="ECO:0000256" key="3">
    <source>
        <dbReference type="ARBA" id="ARBA00023002"/>
    </source>
</evidence>
<dbReference type="Pfam" id="PF00248">
    <property type="entry name" value="Aldo_ket_red"/>
    <property type="match status" value="1"/>
</dbReference>
<dbReference type="PROSITE" id="PS00798">
    <property type="entry name" value="ALDOKETO_REDUCTASE_1"/>
    <property type="match status" value="1"/>
</dbReference>
<dbReference type="InterPro" id="IPR020471">
    <property type="entry name" value="AKR"/>
</dbReference>
<keyword evidence="2" id="KW-0521">NADP</keyword>
<evidence type="ECO:0000313" key="9">
    <source>
        <dbReference type="Proteomes" id="UP000008281"/>
    </source>
</evidence>
<dbReference type="OrthoDB" id="416253at2759"/>
<dbReference type="InterPro" id="IPR018170">
    <property type="entry name" value="Aldo/ket_reductase_CS"/>
</dbReference>
<dbReference type="PIRSF" id="PIRSF000097">
    <property type="entry name" value="AKR"/>
    <property type="match status" value="1"/>
</dbReference>
<evidence type="ECO:0000256" key="2">
    <source>
        <dbReference type="ARBA" id="ARBA00022857"/>
    </source>
</evidence>
<feature type="binding site" evidence="5">
    <location>
        <position position="107"/>
    </location>
    <ligand>
        <name>substrate</name>
    </ligand>
</feature>
<feature type="active site" description="Proton donor" evidence="4">
    <location>
        <position position="47"/>
    </location>
</feature>
<dbReference type="EMBL" id="DS268412">
    <property type="protein sequence ID" value="EFP05718.1"/>
    <property type="molecule type" value="Genomic_DNA"/>
</dbReference>
<dbReference type="eggNOG" id="KOG1577">
    <property type="taxonomic scope" value="Eukaryota"/>
</dbReference>
<keyword evidence="3" id="KW-0560">Oxidoreductase</keyword>
<dbReference type="AlphaFoldDB" id="E3LP98"/>
<dbReference type="InParanoid" id="E3LP98"/>
<dbReference type="PANTHER" id="PTHR43827">
    <property type="entry name" value="2,5-DIKETO-D-GLUCONIC ACID REDUCTASE"/>
    <property type="match status" value="1"/>
</dbReference>
<dbReference type="InterPro" id="IPR023210">
    <property type="entry name" value="NADP_OxRdtase_dom"/>
</dbReference>
<accession>E3LP98</accession>
<protein>
    <recommendedName>
        <fullName evidence="7">NADP-dependent oxidoreductase domain-containing protein</fullName>
    </recommendedName>
</protein>
<evidence type="ECO:0000259" key="7">
    <source>
        <dbReference type="Pfam" id="PF00248"/>
    </source>
</evidence>
<evidence type="ECO:0000256" key="1">
    <source>
        <dbReference type="ARBA" id="ARBA00007905"/>
    </source>
</evidence>
<dbReference type="FunFam" id="3.20.20.100:FF:000002">
    <property type="entry name" value="2,5-diketo-D-gluconic acid reductase A"/>
    <property type="match status" value="1"/>
</dbReference>
<keyword evidence="9" id="KW-1185">Reference proteome</keyword>
<dbReference type="HOGENOM" id="CLU_023205_0_0_1"/>
<dbReference type="Proteomes" id="UP000008281">
    <property type="component" value="Unassembled WGS sequence"/>
</dbReference>
<dbReference type="PRINTS" id="PR00069">
    <property type="entry name" value="ALDKETRDTASE"/>
</dbReference>
<evidence type="ECO:0000256" key="5">
    <source>
        <dbReference type="PIRSR" id="PIRSR000097-2"/>
    </source>
</evidence>
<evidence type="ECO:0000256" key="6">
    <source>
        <dbReference type="PIRSR" id="PIRSR000097-3"/>
    </source>
</evidence>
<proteinExistence type="inferred from homology"/>
<dbReference type="OMA" id="PRIHLGV"/>
<evidence type="ECO:0000313" key="8">
    <source>
        <dbReference type="EMBL" id="EFP05718.1"/>
    </source>
</evidence>
<dbReference type="GO" id="GO:0016616">
    <property type="term" value="F:oxidoreductase activity, acting on the CH-OH group of donors, NAD or NADP as acceptor"/>
    <property type="evidence" value="ECO:0007669"/>
    <property type="project" value="UniProtKB-ARBA"/>
</dbReference>
<name>E3LP98_CAERE</name>
<dbReference type="STRING" id="31234.E3LP98"/>
<dbReference type="PANTHER" id="PTHR43827:SF3">
    <property type="entry name" value="NADP-DEPENDENT OXIDOREDUCTASE DOMAIN-CONTAINING PROTEIN"/>
    <property type="match status" value="1"/>
</dbReference>
<comment type="similarity">
    <text evidence="1">Belongs to the aldo/keto reductase family.</text>
</comment>